<dbReference type="InterPro" id="IPR039618">
    <property type="entry name" value="CLE9-13"/>
</dbReference>
<keyword evidence="3" id="KW-0221">Differentiation</keyword>
<dbReference type="PANTHER" id="PTHR34359">
    <property type="entry name" value="CLAVATA3/ESR (CLE)-RELATED PROTEIN 10"/>
    <property type="match status" value="1"/>
</dbReference>
<dbReference type="Proteomes" id="UP000593562">
    <property type="component" value="Unassembled WGS sequence"/>
</dbReference>
<sequence length="67" mass="7911">MSHLEQYSCDQFRDSLVRRLLTSKIDFQQFLRHGHHQHRHKPTGSEVDPGYDVEKRLVPTGPNPLHH</sequence>
<keyword evidence="4" id="KW-0379">Hydroxylation</keyword>
<keyword evidence="7" id="KW-1185">Reference proteome</keyword>
<evidence type="ECO:0000313" key="7">
    <source>
        <dbReference type="Proteomes" id="UP000593562"/>
    </source>
</evidence>
<gene>
    <name evidence="6" type="ORF">HS088_TW15G00107</name>
</gene>
<dbReference type="EMBL" id="JAAARO010000015">
    <property type="protein sequence ID" value="KAF5734615.1"/>
    <property type="molecule type" value="Genomic_DNA"/>
</dbReference>
<protein>
    <submittedName>
        <fullName evidence="6">Uncharacterized protein</fullName>
    </submittedName>
</protein>
<dbReference type="AlphaFoldDB" id="A0A7J7CKL6"/>
<accession>A0A7J7CKL6</accession>
<evidence type="ECO:0000256" key="4">
    <source>
        <dbReference type="ARBA" id="ARBA00023278"/>
    </source>
</evidence>
<dbReference type="GO" id="GO:0030154">
    <property type="term" value="P:cell differentiation"/>
    <property type="evidence" value="ECO:0007669"/>
    <property type="project" value="UniProtKB-KW"/>
</dbReference>
<evidence type="ECO:0000256" key="2">
    <source>
        <dbReference type="ARBA" id="ARBA00022473"/>
    </source>
</evidence>
<evidence type="ECO:0000256" key="1">
    <source>
        <dbReference type="ARBA" id="ARBA00005416"/>
    </source>
</evidence>
<comment type="similarity">
    <text evidence="1">Belongs to the CLV3/ESR signal peptide family.</text>
</comment>
<organism evidence="6 7">
    <name type="scientific">Tripterygium wilfordii</name>
    <name type="common">Thunder God vine</name>
    <dbReference type="NCBI Taxonomy" id="458696"/>
    <lineage>
        <taxon>Eukaryota</taxon>
        <taxon>Viridiplantae</taxon>
        <taxon>Streptophyta</taxon>
        <taxon>Embryophyta</taxon>
        <taxon>Tracheophyta</taxon>
        <taxon>Spermatophyta</taxon>
        <taxon>Magnoliopsida</taxon>
        <taxon>eudicotyledons</taxon>
        <taxon>Gunneridae</taxon>
        <taxon>Pentapetalae</taxon>
        <taxon>rosids</taxon>
        <taxon>fabids</taxon>
        <taxon>Celastrales</taxon>
        <taxon>Celastraceae</taxon>
        <taxon>Tripterygium</taxon>
    </lineage>
</organism>
<keyword evidence="2" id="KW-0217">Developmental protein</keyword>
<reference evidence="6 7" key="1">
    <citation type="journal article" date="2020" name="Nat. Commun.">
        <title>Genome of Tripterygium wilfordii and identification of cytochrome P450 involved in triptolide biosynthesis.</title>
        <authorList>
            <person name="Tu L."/>
            <person name="Su P."/>
            <person name="Zhang Z."/>
            <person name="Gao L."/>
            <person name="Wang J."/>
            <person name="Hu T."/>
            <person name="Zhou J."/>
            <person name="Zhang Y."/>
            <person name="Zhao Y."/>
            <person name="Liu Y."/>
            <person name="Song Y."/>
            <person name="Tong Y."/>
            <person name="Lu Y."/>
            <person name="Yang J."/>
            <person name="Xu C."/>
            <person name="Jia M."/>
            <person name="Peters R.J."/>
            <person name="Huang L."/>
            <person name="Gao W."/>
        </authorList>
    </citation>
    <scope>NUCLEOTIDE SEQUENCE [LARGE SCALE GENOMIC DNA]</scope>
    <source>
        <strain evidence="7">cv. XIE 37</strain>
        <tissue evidence="6">Leaf</tissue>
    </source>
</reference>
<dbReference type="PANTHER" id="PTHR34359:SF28">
    <property type="entry name" value="CLAVATA3_ESR (CLE)-RELATED PROTEIN 12"/>
    <property type="match status" value="1"/>
</dbReference>
<feature type="region of interest" description="Disordered" evidence="5">
    <location>
        <begin position="32"/>
        <end position="67"/>
    </location>
</feature>
<evidence type="ECO:0000256" key="3">
    <source>
        <dbReference type="ARBA" id="ARBA00022782"/>
    </source>
</evidence>
<comment type="caution">
    <text evidence="6">The sequence shown here is derived from an EMBL/GenBank/DDBJ whole genome shotgun (WGS) entry which is preliminary data.</text>
</comment>
<dbReference type="InParanoid" id="A0A7J7CKL6"/>
<feature type="compositionally biased region" description="Basic residues" evidence="5">
    <location>
        <begin position="32"/>
        <end position="42"/>
    </location>
</feature>
<evidence type="ECO:0000256" key="5">
    <source>
        <dbReference type="SAM" id="MobiDB-lite"/>
    </source>
</evidence>
<name>A0A7J7CKL6_TRIWF</name>
<evidence type="ECO:0000313" key="6">
    <source>
        <dbReference type="EMBL" id="KAF5734615.1"/>
    </source>
</evidence>
<proteinExistence type="inferred from homology"/>